<dbReference type="EMBL" id="LVKB01000210">
    <property type="protein sequence ID" value="ORD95695.1"/>
    <property type="molecule type" value="Genomic_DNA"/>
</dbReference>
<dbReference type="VEuPathDB" id="MicrosporidiaDB:HERIO_2287"/>
<dbReference type="VEuPathDB" id="MicrosporidiaDB:A0H76_1702"/>
<sequence>MNSFTLNLILRMFYMCKIDTRSLFSIRYVSAGLNNPINNFTEEKDSMVNFQESFIKEIKCAVQEYEDSIVQQIERIIRKLEKESMSTLEENKLINIVKSVGSLDEKIFKLVMFTSPVYNHILVEFLNENDIMKIVIYSILLGKSVTRLISVLTGKLSYYDYCNEKFCFIQSIIKFIISQVSEETNRKFKIFKNKNSQIKKFKYKDTLIISTFIKVKKVKNHNLKGYLYELRKAFYEINKLINSYDDSKIEY</sequence>
<reference evidence="2 3" key="1">
    <citation type="journal article" date="2017" name="Environ. Microbiol.">
        <title>Decay of the glycolytic pathway and adaptation to intranuclear parasitism within Enterocytozoonidae microsporidia.</title>
        <authorList>
            <person name="Wiredu Boakye D."/>
            <person name="Jaroenlak P."/>
            <person name="Prachumwat A."/>
            <person name="Williams T.A."/>
            <person name="Bateman K.S."/>
            <person name="Itsathitphaisarn O."/>
            <person name="Sritunyalucksana K."/>
            <person name="Paszkiewicz K.H."/>
            <person name="Moore K.A."/>
            <person name="Stentiford G.D."/>
            <person name="Williams B.A."/>
        </authorList>
    </citation>
    <scope>NUCLEOTIDE SEQUENCE [LARGE SCALE GENOMIC DNA]</scope>
    <source>
        <strain evidence="2 3">GB1</strain>
    </source>
</reference>
<gene>
    <name evidence="2" type="ORF">HERIO_2287</name>
</gene>
<keyword evidence="3" id="KW-1185">Reference proteome</keyword>
<dbReference type="AlphaFoldDB" id="A0A1X0Q7H1"/>
<feature type="coiled-coil region" evidence="1">
    <location>
        <begin position="55"/>
        <end position="90"/>
    </location>
</feature>
<name>A0A1X0Q7H1_9MICR</name>
<accession>A0A1X0Q7H1</accession>
<evidence type="ECO:0000256" key="1">
    <source>
        <dbReference type="SAM" id="Coils"/>
    </source>
</evidence>
<protein>
    <submittedName>
        <fullName evidence="2">Uncharacterized protein</fullName>
    </submittedName>
</protein>
<proteinExistence type="predicted"/>
<evidence type="ECO:0000313" key="2">
    <source>
        <dbReference type="EMBL" id="ORD95695.1"/>
    </source>
</evidence>
<organism evidence="2 3">
    <name type="scientific">Hepatospora eriocheir</name>
    <dbReference type="NCBI Taxonomy" id="1081669"/>
    <lineage>
        <taxon>Eukaryota</taxon>
        <taxon>Fungi</taxon>
        <taxon>Fungi incertae sedis</taxon>
        <taxon>Microsporidia</taxon>
        <taxon>Hepatosporidae</taxon>
        <taxon>Hepatospora</taxon>
    </lineage>
</organism>
<keyword evidence="1" id="KW-0175">Coiled coil</keyword>
<comment type="caution">
    <text evidence="2">The sequence shown here is derived from an EMBL/GenBank/DDBJ whole genome shotgun (WGS) entry which is preliminary data.</text>
</comment>
<dbReference type="Proteomes" id="UP000192356">
    <property type="component" value="Unassembled WGS sequence"/>
</dbReference>
<evidence type="ECO:0000313" key="3">
    <source>
        <dbReference type="Proteomes" id="UP000192356"/>
    </source>
</evidence>